<dbReference type="EMBL" id="CCRF01000098">
    <property type="protein sequence ID" value="CEE03038.1"/>
    <property type="molecule type" value="Genomic_DNA"/>
</dbReference>
<evidence type="ECO:0000313" key="1">
    <source>
        <dbReference type="EMBL" id="CEE03038.1"/>
    </source>
</evidence>
<proteinExistence type="predicted"/>
<protein>
    <submittedName>
        <fullName evidence="1">Uncharacterized protein</fullName>
    </submittedName>
</protein>
<dbReference type="Proteomes" id="UP000040576">
    <property type="component" value="Unassembled WGS sequence"/>
</dbReference>
<accession>A0A090J2Z9</accession>
<sequence length="63" mass="7062">MSEMGGPIVYCPIDNLGVDHLNIYGPLPHNPRGVMVRFHKFSVAHLLNITFARLHPQSALQLQ</sequence>
<reference evidence="1 2" key="1">
    <citation type="submission" date="2014-07" db="EMBL/GenBank/DDBJ databases">
        <authorList>
            <person name="Wibberg Daniel"/>
        </authorList>
    </citation>
    <scope>NUCLEOTIDE SEQUENCE [LARGE SCALE GENOMIC DNA]</scope>
</reference>
<organism evidence="1 2">
    <name type="scientific">Caldibacillus thermoamylovorans</name>
    <dbReference type="NCBI Taxonomy" id="35841"/>
    <lineage>
        <taxon>Bacteria</taxon>
        <taxon>Bacillati</taxon>
        <taxon>Bacillota</taxon>
        <taxon>Bacilli</taxon>
        <taxon>Bacillales</taxon>
        <taxon>Bacillaceae</taxon>
        <taxon>Caldibacillus</taxon>
    </lineage>
</organism>
<evidence type="ECO:0000313" key="2">
    <source>
        <dbReference type="Proteomes" id="UP000040576"/>
    </source>
</evidence>
<name>A0A090J2Z9_9BACI</name>
<gene>
    <name evidence="1" type="ORF">BT1A1_3256</name>
</gene>
<keyword evidence="2" id="KW-1185">Reference proteome</keyword>
<dbReference type="AlphaFoldDB" id="A0A090J2Z9"/>